<name>F4RVQ3_MELLP</name>
<dbReference type="Proteomes" id="UP000001072">
    <property type="component" value="Unassembled WGS sequence"/>
</dbReference>
<organism evidence="3">
    <name type="scientific">Melampsora larici-populina (strain 98AG31 / pathotype 3-4-7)</name>
    <name type="common">Poplar leaf rust fungus</name>
    <dbReference type="NCBI Taxonomy" id="747676"/>
    <lineage>
        <taxon>Eukaryota</taxon>
        <taxon>Fungi</taxon>
        <taxon>Dikarya</taxon>
        <taxon>Basidiomycota</taxon>
        <taxon>Pucciniomycotina</taxon>
        <taxon>Pucciniomycetes</taxon>
        <taxon>Pucciniales</taxon>
        <taxon>Melampsoraceae</taxon>
        <taxon>Melampsora</taxon>
    </lineage>
</organism>
<evidence type="ECO:0000256" key="1">
    <source>
        <dbReference type="SAM" id="MobiDB-lite"/>
    </source>
</evidence>
<dbReference type="RefSeq" id="XP_007413193.1">
    <property type="nucleotide sequence ID" value="XM_007413131.1"/>
</dbReference>
<reference evidence="3" key="1">
    <citation type="journal article" date="2011" name="Proc. Natl. Acad. Sci. U.S.A.">
        <title>Obligate biotrophy features unraveled by the genomic analysis of rust fungi.</title>
        <authorList>
            <person name="Duplessis S."/>
            <person name="Cuomo C.A."/>
            <person name="Lin Y.-C."/>
            <person name="Aerts A."/>
            <person name="Tisserant E."/>
            <person name="Veneault-Fourrey C."/>
            <person name="Joly D.L."/>
            <person name="Hacquard S."/>
            <person name="Amselem J."/>
            <person name="Cantarel B.L."/>
            <person name="Chiu R."/>
            <person name="Coutinho P.M."/>
            <person name="Feau N."/>
            <person name="Field M."/>
            <person name="Frey P."/>
            <person name="Gelhaye E."/>
            <person name="Goldberg J."/>
            <person name="Grabherr M.G."/>
            <person name="Kodira C.D."/>
            <person name="Kohler A."/>
            <person name="Kuees U."/>
            <person name="Lindquist E.A."/>
            <person name="Lucas S.M."/>
            <person name="Mago R."/>
            <person name="Mauceli E."/>
            <person name="Morin E."/>
            <person name="Murat C."/>
            <person name="Pangilinan J.L."/>
            <person name="Park R."/>
            <person name="Pearson M."/>
            <person name="Quesneville H."/>
            <person name="Rouhier N."/>
            <person name="Sakthikumar S."/>
            <person name="Salamov A.A."/>
            <person name="Schmutz J."/>
            <person name="Selles B."/>
            <person name="Shapiro H."/>
            <person name="Tanguay P."/>
            <person name="Tuskan G.A."/>
            <person name="Henrissat B."/>
            <person name="Van de Peer Y."/>
            <person name="Rouze P."/>
            <person name="Ellis J.G."/>
            <person name="Dodds P.N."/>
            <person name="Schein J.E."/>
            <person name="Zhong S."/>
            <person name="Hamelin R.C."/>
            <person name="Grigoriev I.V."/>
            <person name="Szabo L.J."/>
            <person name="Martin F."/>
        </authorList>
    </citation>
    <scope>NUCLEOTIDE SEQUENCE [LARGE SCALE GENOMIC DNA]</scope>
    <source>
        <strain evidence="3">98AG31 / pathotype 3-4-7</strain>
    </source>
</reference>
<feature type="compositionally biased region" description="Polar residues" evidence="1">
    <location>
        <begin position="1"/>
        <end position="14"/>
    </location>
</feature>
<accession>F4RVQ3</accession>
<evidence type="ECO:0000313" key="2">
    <source>
        <dbReference type="EMBL" id="EGG03399.1"/>
    </source>
</evidence>
<dbReference type="AlphaFoldDB" id="F4RVQ3"/>
<dbReference type="GeneID" id="18923687"/>
<evidence type="ECO:0000313" key="3">
    <source>
        <dbReference type="Proteomes" id="UP000001072"/>
    </source>
</evidence>
<dbReference type="HOGENOM" id="CLU_1205011_0_0_1"/>
<gene>
    <name evidence="2" type="ORF">MELLADRAFT_109203</name>
</gene>
<dbReference type="InParanoid" id="F4RVQ3"/>
<evidence type="ECO:0008006" key="4">
    <source>
        <dbReference type="Google" id="ProtNLM"/>
    </source>
</evidence>
<proteinExistence type="predicted"/>
<dbReference type="VEuPathDB" id="FungiDB:MELLADRAFT_109203"/>
<dbReference type="OrthoDB" id="2502018at2759"/>
<sequence>MTNQPTSSSQLTENKQSDEDTTINLPTSLLTETSLREICKTLRLDQTGSRVACLDRIKSKLKESNGHVMFMNGCQIRPQQIIFHALVEKGSKNKVTWLNFLGGDMRIIALAYQDIIPRHAQYVKKIWWRISFSEMCSYEDKMCKDIQEEDWQSTWDPIRRSQLLLDILLACPRITNLDIDIDMPEDLSPINLEILCQGREIEMNFNSEYDYDYDEEMWRQQEEEELNETD</sequence>
<dbReference type="EMBL" id="GL883124">
    <property type="protein sequence ID" value="EGG03399.1"/>
    <property type="molecule type" value="Genomic_DNA"/>
</dbReference>
<dbReference type="KEGG" id="mlr:MELLADRAFT_109203"/>
<feature type="region of interest" description="Disordered" evidence="1">
    <location>
        <begin position="1"/>
        <end position="23"/>
    </location>
</feature>
<protein>
    <recommendedName>
        <fullName evidence="4">SAP domain-containing protein</fullName>
    </recommendedName>
</protein>
<keyword evidence="3" id="KW-1185">Reference proteome</keyword>